<protein>
    <submittedName>
        <fullName evidence="3">Serpentine receptor class gamma</fullName>
    </submittedName>
</protein>
<name>A0A914QXH3_9BILA</name>
<dbReference type="Proteomes" id="UP000887578">
    <property type="component" value="Unplaced"/>
</dbReference>
<sequence>MKYRVLWDRQWYTFLLICLPFLNYIWKYNEPASYVYLSENSVTINYINLKIMSFAYSILTGTYLFTTFLAAVFNVLAFIKFYFRKQAASSVQVKERNLLFMSIVAMITQLIRTTYNIQRMCFPDDNGMSMFFNNAYPFLCDIFALSGSLSLFVLSATIRKEYKLVYFCYNRSQIIIISSQKSQTKIQPMKIRT</sequence>
<dbReference type="PANTHER" id="PTHR31552:SF8">
    <property type="entry name" value="SERPENTINE RECEPTOR CLASS GAMMA"/>
    <property type="match status" value="1"/>
</dbReference>
<evidence type="ECO:0000313" key="2">
    <source>
        <dbReference type="Proteomes" id="UP000887578"/>
    </source>
</evidence>
<keyword evidence="1" id="KW-1133">Transmembrane helix</keyword>
<dbReference type="WBParaSite" id="PDA_v2.g8994.t1">
    <property type="protein sequence ID" value="PDA_v2.g8994.t1"/>
    <property type="gene ID" value="PDA_v2.g8994"/>
</dbReference>
<organism evidence="2 3">
    <name type="scientific">Panagrolaimus davidi</name>
    <dbReference type="NCBI Taxonomy" id="227884"/>
    <lineage>
        <taxon>Eukaryota</taxon>
        <taxon>Metazoa</taxon>
        <taxon>Ecdysozoa</taxon>
        <taxon>Nematoda</taxon>
        <taxon>Chromadorea</taxon>
        <taxon>Rhabditida</taxon>
        <taxon>Tylenchina</taxon>
        <taxon>Panagrolaimomorpha</taxon>
        <taxon>Panagrolaimoidea</taxon>
        <taxon>Panagrolaimidae</taxon>
        <taxon>Panagrolaimus</taxon>
    </lineage>
</organism>
<dbReference type="AlphaFoldDB" id="A0A914QXH3"/>
<accession>A0A914QXH3</accession>
<evidence type="ECO:0000256" key="1">
    <source>
        <dbReference type="SAM" id="Phobius"/>
    </source>
</evidence>
<feature type="transmembrane region" description="Helical" evidence="1">
    <location>
        <begin position="12"/>
        <end position="29"/>
    </location>
</feature>
<feature type="transmembrane region" description="Helical" evidence="1">
    <location>
        <begin position="135"/>
        <end position="154"/>
    </location>
</feature>
<dbReference type="PANTHER" id="PTHR31552">
    <property type="entry name" value="SERPENTINE RECEPTOR CLASS GAMMA"/>
    <property type="match status" value="1"/>
</dbReference>
<reference evidence="3" key="1">
    <citation type="submission" date="2022-11" db="UniProtKB">
        <authorList>
            <consortium name="WormBaseParasite"/>
        </authorList>
    </citation>
    <scope>IDENTIFICATION</scope>
</reference>
<feature type="transmembrane region" description="Helical" evidence="1">
    <location>
        <begin position="98"/>
        <end position="115"/>
    </location>
</feature>
<keyword evidence="2" id="KW-1185">Reference proteome</keyword>
<keyword evidence="1" id="KW-0812">Transmembrane</keyword>
<keyword evidence="1" id="KW-0472">Membrane</keyword>
<evidence type="ECO:0000313" key="3">
    <source>
        <dbReference type="WBParaSite" id="PDA_v2.g8994.t1"/>
    </source>
</evidence>
<feature type="transmembrane region" description="Helical" evidence="1">
    <location>
        <begin position="54"/>
        <end position="77"/>
    </location>
</feature>
<proteinExistence type="predicted"/>